<name>A0A7N0RB50_KALFE</name>
<protein>
    <submittedName>
        <fullName evidence="1">Uncharacterized protein</fullName>
    </submittedName>
</protein>
<evidence type="ECO:0000313" key="1">
    <source>
        <dbReference type="EnsemblPlants" id="Kaladp0007s0072.1.v1.1.CDS.1"/>
    </source>
</evidence>
<proteinExistence type="predicted"/>
<keyword evidence="2" id="KW-1185">Reference proteome</keyword>
<evidence type="ECO:0000313" key="2">
    <source>
        <dbReference type="Proteomes" id="UP000594263"/>
    </source>
</evidence>
<organism evidence="1 2">
    <name type="scientific">Kalanchoe fedtschenkoi</name>
    <name type="common">Lavender scallops</name>
    <name type="synonym">South American air plant</name>
    <dbReference type="NCBI Taxonomy" id="63787"/>
    <lineage>
        <taxon>Eukaryota</taxon>
        <taxon>Viridiplantae</taxon>
        <taxon>Streptophyta</taxon>
        <taxon>Embryophyta</taxon>
        <taxon>Tracheophyta</taxon>
        <taxon>Spermatophyta</taxon>
        <taxon>Magnoliopsida</taxon>
        <taxon>eudicotyledons</taxon>
        <taxon>Gunneridae</taxon>
        <taxon>Pentapetalae</taxon>
        <taxon>Saxifragales</taxon>
        <taxon>Crassulaceae</taxon>
        <taxon>Kalanchoe</taxon>
    </lineage>
</organism>
<dbReference type="Proteomes" id="UP000594263">
    <property type="component" value="Unplaced"/>
</dbReference>
<reference evidence="1" key="1">
    <citation type="submission" date="2021-01" db="UniProtKB">
        <authorList>
            <consortium name="EnsemblPlants"/>
        </authorList>
    </citation>
    <scope>IDENTIFICATION</scope>
</reference>
<accession>A0A7N0RB50</accession>
<dbReference type="AlphaFoldDB" id="A0A7N0RB50"/>
<sequence length="68" mass="7535">MRSEEPRTFVSGNSLYHSFDGSISLETGFSARARLVRGSFLLAITFESRMAFSTQAFNGTIFALSPHK</sequence>
<dbReference type="Gramene" id="Kaladp0007s0072.1.v1.1">
    <property type="protein sequence ID" value="Kaladp0007s0072.1.v1.1.CDS.1"/>
    <property type="gene ID" value="Kaladp0007s0072.v1.1"/>
</dbReference>
<dbReference type="EnsemblPlants" id="Kaladp0007s0072.1.v1.1">
    <property type="protein sequence ID" value="Kaladp0007s0072.1.v1.1.CDS.1"/>
    <property type="gene ID" value="Kaladp0007s0072.v1.1"/>
</dbReference>